<dbReference type="GO" id="GO:0098797">
    <property type="term" value="C:plasma membrane protein complex"/>
    <property type="evidence" value="ECO:0007669"/>
    <property type="project" value="TreeGrafter"/>
</dbReference>
<name>A0A317F3M0_9SPHI</name>
<keyword evidence="7" id="KW-0653">Protein transport</keyword>
<dbReference type="GO" id="GO:0055085">
    <property type="term" value="P:transmembrane transport"/>
    <property type="evidence" value="ECO:0007669"/>
    <property type="project" value="InterPro"/>
</dbReference>
<keyword evidence="13" id="KW-1185">Reference proteome</keyword>
<keyword evidence="10" id="KW-0732">Signal</keyword>
<dbReference type="RefSeq" id="WP_109929537.1">
    <property type="nucleotide sequence ID" value="NZ_QGNY01000003.1"/>
</dbReference>
<sequence>MRKLMILALLGIAMFFNFAKAQHKDKVYDFVSVQQQPQFPGGIMAFYSYLSKNIKYPESAKKNNEQGKVFLSFIVNKDGSLTDLQVIRGLSQSLNQEAIRVLKSSPKWNPAKLNKQLVRVKYNIAVNFSLG</sequence>
<dbReference type="EMBL" id="QGNY01000003">
    <property type="protein sequence ID" value="PWS32086.1"/>
    <property type="molecule type" value="Genomic_DNA"/>
</dbReference>
<dbReference type="Gene3D" id="3.30.1150.10">
    <property type="match status" value="1"/>
</dbReference>
<evidence type="ECO:0000259" key="11">
    <source>
        <dbReference type="PROSITE" id="PS52015"/>
    </source>
</evidence>
<comment type="similarity">
    <text evidence="2">Belongs to the TonB family.</text>
</comment>
<dbReference type="NCBIfam" id="TIGR01352">
    <property type="entry name" value="tonB_Cterm"/>
    <property type="match status" value="1"/>
</dbReference>
<evidence type="ECO:0000256" key="8">
    <source>
        <dbReference type="ARBA" id="ARBA00022989"/>
    </source>
</evidence>
<evidence type="ECO:0000256" key="10">
    <source>
        <dbReference type="SAM" id="SignalP"/>
    </source>
</evidence>
<dbReference type="InterPro" id="IPR037682">
    <property type="entry name" value="TonB_C"/>
</dbReference>
<evidence type="ECO:0000256" key="3">
    <source>
        <dbReference type="ARBA" id="ARBA00022448"/>
    </source>
</evidence>
<evidence type="ECO:0000256" key="6">
    <source>
        <dbReference type="ARBA" id="ARBA00022692"/>
    </source>
</evidence>
<dbReference type="InterPro" id="IPR051045">
    <property type="entry name" value="TonB-dependent_transducer"/>
</dbReference>
<gene>
    <name evidence="12" type="ORF">DF947_09935</name>
</gene>
<dbReference type="AlphaFoldDB" id="A0A317F3M0"/>
<organism evidence="12 13">
    <name type="scientific">Pedobacter paludis</name>
    <dbReference type="NCBI Taxonomy" id="2203212"/>
    <lineage>
        <taxon>Bacteria</taxon>
        <taxon>Pseudomonadati</taxon>
        <taxon>Bacteroidota</taxon>
        <taxon>Sphingobacteriia</taxon>
        <taxon>Sphingobacteriales</taxon>
        <taxon>Sphingobacteriaceae</taxon>
        <taxon>Pedobacter</taxon>
    </lineage>
</organism>
<comment type="subcellular location">
    <subcellularLocation>
        <location evidence="1">Cell inner membrane</location>
        <topology evidence="1">Single-pass membrane protein</topology>
        <orientation evidence="1">Periplasmic side</orientation>
    </subcellularLocation>
</comment>
<evidence type="ECO:0000256" key="7">
    <source>
        <dbReference type="ARBA" id="ARBA00022927"/>
    </source>
</evidence>
<dbReference type="PANTHER" id="PTHR33446:SF2">
    <property type="entry name" value="PROTEIN TONB"/>
    <property type="match status" value="1"/>
</dbReference>
<dbReference type="PROSITE" id="PS52015">
    <property type="entry name" value="TONB_CTD"/>
    <property type="match status" value="1"/>
</dbReference>
<dbReference type="SUPFAM" id="SSF74653">
    <property type="entry name" value="TolA/TonB C-terminal domain"/>
    <property type="match status" value="1"/>
</dbReference>
<dbReference type="Pfam" id="PF03544">
    <property type="entry name" value="TonB_C"/>
    <property type="match status" value="1"/>
</dbReference>
<dbReference type="OrthoDB" id="649093at2"/>
<keyword evidence="8" id="KW-1133">Transmembrane helix</keyword>
<dbReference type="GO" id="GO:0031992">
    <property type="term" value="F:energy transducer activity"/>
    <property type="evidence" value="ECO:0007669"/>
    <property type="project" value="TreeGrafter"/>
</dbReference>
<evidence type="ECO:0000256" key="4">
    <source>
        <dbReference type="ARBA" id="ARBA00022475"/>
    </source>
</evidence>
<evidence type="ECO:0000313" key="13">
    <source>
        <dbReference type="Proteomes" id="UP000245391"/>
    </source>
</evidence>
<comment type="caution">
    <text evidence="12">The sequence shown here is derived from an EMBL/GenBank/DDBJ whole genome shotgun (WGS) entry which is preliminary data.</text>
</comment>
<dbReference type="GO" id="GO:0015031">
    <property type="term" value="P:protein transport"/>
    <property type="evidence" value="ECO:0007669"/>
    <property type="project" value="UniProtKB-KW"/>
</dbReference>
<keyword evidence="5" id="KW-0997">Cell inner membrane</keyword>
<accession>A0A317F3M0</accession>
<proteinExistence type="inferred from homology"/>
<evidence type="ECO:0000256" key="2">
    <source>
        <dbReference type="ARBA" id="ARBA00006555"/>
    </source>
</evidence>
<dbReference type="InterPro" id="IPR006260">
    <property type="entry name" value="TonB/TolA_C"/>
</dbReference>
<evidence type="ECO:0000313" key="12">
    <source>
        <dbReference type="EMBL" id="PWS32086.1"/>
    </source>
</evidence>
<protein>
    <submittedName>
        <fullName evidence="12">Energy transducer TonB</fullName>
    </submittedName>
</protein>
<feature type="domain" description="TonB C-terminal" evidence="11">
    <location>
        <begin position="41"/>
        <end position="131"/>
    </location>
</feature>
<keyword evidence="4" id="KW-1003">Cell membrane</keyword>
<evidence type="ECO:0000256" key="1">
    <source>
        <dbReference type="ARBA" id="ARBA00004383"/>
    </source>
</evidence>
<keyword evidence="3" id="KW-0813">Transport</keyword>
<feature type="chain" id="PRO_5016468263" evidence="10">
    <location>
        <begin position="22"/>
        <end position="131"/>
    </location>
</feature>
<evidence type="ECO:0000256" key="5">
    <source>
        <dbReference type="ARBA" id="ARBA00022519"/>
    </source>
</evidence>
<keyword evidence="6" id="KW-0812">Transmembrane</keyword>
<feature type="signal peptide" evidence="10">
    <location>
        <begin position="1"/>
        <end position="21"/>
    </location>
</feature>
<evidence type="ECO:0000256" key="9">
    <source>
        <dbReference type="ARBA" id="ARBA00023136"/>
    </source>
</evidence>
<reference evidence="13" key="1">
    <citation type="submission" date="2018-05" db="EMBL/GenBank/DDBJ databases">
        <title>Pedobacter paludis sp. nov., isolated from wetland soil.</title>
        <authorList>
            <person name="Zhang Y."/>
        </authorList>
    </citation>
    <scope>NUCLEOTIDE SEQUENCE [LARGE SCALE GENOMIC DNA]</scope>
    <source>
        <strain evidence="13">R-8</strain>
    </source>
</reference>
<keyword evidence="9" id="KW-0472">Membrane</keyword>
<dbReference type="Proteomes" id="UP000245391">
    <property type="component" value="Unassembled WGS sequence"/>
</dbReference>
<dbReference type="PANTHER" id="PTHR33446">
    <property type="entry name" value="PROTEIN TONB-RELATED"/>
    <property type="match status" value="1"/>
</dbReference>